<dbReference type="EMBL" id="CAJZBQ010000023">
    <property type="protein sequence ID" value="CAG9319649.1"/>
    <property type="molecule type" value="Genomic_DNA"/>
</dbReference>
<dbReference type="SUPFAM" id="SSF47473">
    <property type="entry name" value="EF-hand"/>
    <property type="match status" value="1"/>
</dbReference>
<dbReference type="Proteomes" id="UP001162131">
    <property type="component" value="Unassembled WGS sequence"/>
</dbReference>
<dbReference type="InterPro" id="IPR011992">
    <property type="entry name" value="EF-hand-dom_pair"/>
</dbReference>
<sequence>MAEKIFDEQNLDKELLFTLESIEIDNDGKLDYKDLKSTTIEFYKKFDLPPISDKEFDDAITKIDPFKTKNIDLKKYKEIIRRKIMHTIEN</sequence>
<keyword evidence="2" id="KW-1185">Reference proteome</keyword>
<comment type="caution">
    <text evidence="1">The sequence shown here is derived from an EMBL/GenBank/DDBJ whole genome shotgun (WGS) entry which is preliminary data.</text>
</comment>
<proteinExistence type="predicted"/>
<name>A0AAU9JD80_9CILI</name>
<evidence type="ECO:0008006" key="3">
    <source>
        <dbReference type="Google" id="ProtNLM"/>
    </source>
</evidence>
<reference evidence="1" key="1">
    <citation type="submission" date="2021-09" db="EMBL/GenBank/DDBJ databases">
        <authorList>
            <consortium name="AG Swart"/>
            <person name="Singh M."/>
            <person name="Singh A."/>
            <person name="Seah K."/>
            <person name="Emmerich C."/>
        </authorList>
    </citation>
    <scope>NUCLEOTIDE SEQUENCE</scope>
    <source>
        <strain evidence="1">ATCC30299</strain>
    </source>
</reference>
<dbReference type="AlphaFoldDB" id="A0AAU9JD80"/>
<evidence type="ECO:0000313" key="2">
    <source>
        <dbReference type="Proteomes" id="UP001162131"/>
    </source>
</evidence>
<organism evidence="1 2">
    <name type="scientific">Blepharisma stoltei</name>
    <dbReference type="NCBI Taxonomy" id="1481888"/>
    <lineage>
        <taxon>Eukaryota</taxon>
        <taxon>Sar</taxon>
        <taxon>Alveolata</taxon>
        <taxon>Ciliophora</taxon>
        <taxon>Postciliodesmatophora</taxon>
        <taxon>Heterotrichea</taxon>
        <taxon>Heterotrichida</taxon>
        <taxon>Blepharismidae</taxon>
        <taxon>Blepharisma</taxon>
    </lineage>
</organism>
<evidence type="ECO:0000313" key="1">
    <source>
        <dbReference type="EMBL" id="CAG9319649.1"/>
    </source>
</evidence>
<gene>
    <name evidence="1" type="ORF">BSTOLATCC_MIC24200</name>
</gene>
<dbReference type="Gene3D" id="1.10.238.10">
    <property type="entry name" value="EF-hand"/>
    <property type="match status" value="1"/>
</dbReference>
<protein>
    <recommendedName>
        <fullName evidence="3">EF-hand domain-containing protein</fullName>
    </recommendedName>
</protein>
<accession>A0AAU9JD80</accession>